<dbReference type="RefSeq" id="WP_169946599.1">
    <property type="nucleotide sequence ID" value="NZ_CP053015.1"/>
</dbReference>
<evidence type="ECO:0000313" key="3">
    <source>
        <dbReference type="Proteomes" id="UP000503018"/>
    </source>
</evidence>
<dbReference type="EMBL" id="CP053015">
    <property type="protein sequence ID" value="QJQ32887.1"/>
    <property type="molecule type" value="Genomic_DNA"/>
</dbReference>
<protein>
    <submittedName>
        <fullName evidence="2">DUF11 domain-containing protein</fullName>
    </submittedName>
</protein>
<feature type="signal peptide" evidence="1">
    <location>
        <begin position="1"/>
        <end position="34"/>
    </location>
</feature>
<keyword evidence="1" id="KW-0732">Signal</keyword>
<feature type="chain" id="PRO_5026838326" evidence="1">
    <location>
        <begin position="35"/>
        <end position="333"/>
    </location>
</feature>
<dbReference type="AlphaFoldDB" id="A0A6M4AUR2"/>
<dbReference type="Proteomes" id="UP000503018">
    <property type="component" value="Chromosome"/>
</dbReference>
<organism evidence="2 3">
    <name type="scientific">Sphingomonas lacunae</name>
    <dbReference type="NCBI Taxonomy" id="2698828"/>
    <lineage>
        <taxon>Bacteria</taxon>
        <taxon>Pseudomonadati</taxon>
        <taxon>Pseudomonadota</taxon>
        <taxon>Alphaproteobacteria</taxon>
        <taxon>Sphingomonadales</taxon>
        <taxon>Sphingomonadaceae</taxon>
        <taxon>Sphingomonas</taxon>
    </lineage>
</organism>
<sequence>MTPNAFVRPERTLSTFAILCAGVAAFAVPQTAMASGTRAGTVINNTAQASYDSGGSTVTVDSNTHSMTVAELINTTVVWDDSADVGTTPGATTQILTFQVTNTGNGEETFSLAANGGIGGDNYDPAVNLIVIDDGDGVYEPSQDLVYTGAAQNPTLDPDESITVFIISTTPAGVADGARGGVKLTAASTTGTGAPGTTIAGAGEGGSDAVLGTSGGDSDDDGFYLVSSATVSLLKSATVLDPFGGNDAVPGATITYSIVATTTGSGSLPNLVINDSVPTGTTYVAGSIRLGGTTLTDATGDDAGRFSSNAISVALGTVPGGETRTVSFQVTIN</sequence>
<dbReference type="InterPro" id="IPR047589">
    <property type="entry name" value="DUF11_rpt"/>
</dbReference>
<accession>A0A6M4AUR2</accession>
<dbReference type="NCBIfam" id="TIGR01451">
    <property type="entry name" value="B_ant_repeat"/>
    <property type="match status" value="1"/>
</dbReference>
<proteinExistence type="predicted"/>
<keyword evidence="3" id="KW-1185">Reference proteome</keyword>
<evidence type="ECO:0000313" key="2">
    <source>
        <dbReference type="EMBL" id="QJQ32887.1"/>
    </source>
</evidence>
<name>A0A6M4AUR2_9SPHN</name>
<gene>
    <name evidence="2" type="ORF">GV829_10900</name>
</gene>
<dbReference type="KEGG" id="slan:GV829_10900"/>
<evidence type="ECO:0000256" key="1">
    <source>
        <dbReference type="SAM" id="SignalP"/>
    </source>
</evidence>
<reference evidence="2 3" key="1">
    <citation type="submission" date="2020-01" db="EMBL/GenBank/DDBJ databases">
        <title>Sphingomonas sp. strain CSW-10.</title>
        <authorList>
            <person name="Chen W.-M."/>
        </authorList>
    </citation>
    <scope>NUCLEOTIDE SEQUENCE [LARGE SCALE GENOMIC DNA]</scope>
    <source>
        <strain evidence="2 3">CSW-10</strain>
    </source>
</reference>